<evidence type="ECO:0000256" key="3">
    <source>
        <dbReference type="ARBA" id="ARBA00043952"/>
    </source>
</evidence>
<dbReference type="Gene3D" id="2.130.10.10">
    <property type="entry name" value="YVTN repeat-like/Quinoprotein amine dehydrogenase"/>
    <property type="match status" value="1"/>
</dbReference>
<dbReference type="InterPro" id="IPR036322">
    <property type="entry name" value="WD40_repeat_dom_sf"/>
</dbReference>
<evidence type="ECO:0000313" key="4">
    <source>
        <dbReference type="EMBL" id="KAL2865844.1"/>
    </source>
</evidence>
<evidence type="ECO:0000313" key="5">
    <source>
        <dbReference type="Proteomes" id="UP001610432"/>
    </source>
</evidence>
<keyword evidence="2" id="KW-0677">Repeat</keyword>
<accession>A0ABR4LP08</accession>
<dbReference type="PANTHER" id="PTHR46042">
    <property type="entry name" value="DIPHTHINE METHYLTRANSFERASE"/>
    <property type="match status" value="1"/>
</dbReference>
<evidence type="ECO:0000256" key="1">
    <source>
        <dbReference type="ARBA" id="ARBA00022574"/>
    </source>
</evidence>
<organism evidence="4 5">
    <name type="scientific">Aspergillus lucknowensis</name>
    <dbReference type="NCBI Taxonomy" id="176173"/>
    <lineage>
        <taxon>Eukaryota</taxon>
        <taxon>Fungi</taxon>
        <taxon>Dikarya</taxon>
        <taxon>Ascomycota</taxon>
        <taxon>Pezizomycotina</taxon>
        <taxon>Eurotiomycetes</taxon>
        <taxon>Eurotiomycetidae</taxon>
        <taxon>Eurotiales</taxon>
        <taxon>Aspergillaceae</taxon>
        <taxon>Aspergillus</taxon>
        <taxon>Aspergillus subgen. Nidulantes</taxon>
    </lineage>
</organism>
<dbReference type="InterPro" id="IPR015943">
    <property type="entry name" value="WD40/YVTN_repeat-like_dom_sf"/>
</dbReference>
<dbReference type="Proteomes" id="UP001610432">
    <property type="component" value="Unassembled WGS sequence"/>
</dbReference>
<sequence length="464" mass="50050">MALQYPASKTTVYLDQPPSCLQFCPASPNNFVLGTYLLSETKTQPKTLDIDDPDQEPSETIQQSKTGSLQLWNLDPASNALTQLSRTALPHAVFDLHFHPRNPTLLGIATSAASVSLFSVSDETGLTHLLTYPVHEDPSIPALFLAWTPENWLPGSRDGFAVTFSDGRTGVFGLNSAATRGGRDGDGDGDGAITELGSFDAKPPVEVWFVALASFPHSQHGSPEPKKQIYTPYLFTGNDFGSLHTRRFADITIPEDETPDHDHDHDRDDVVPLPSPVLSADDKARHHTAGVTAILPLPIPLIQEQQHPAMNAGDPLLLTGSYDEVLRVYHAVRGGRVIGERGLGGGVWRLQLLHTIPPPTATTAEGEGEAGKWTFLVLATCMHGGTRVVRVVVTAAAGAGGEPRAEIEVLAEFTEHESMNYASDVWRPGSASGVDEGVGKEGSELRVVSSSFYDKRLCVWTLKV</sequence>
<gene>
    <name evidence="4" type="ORF">BJX67DRAFT_157055</name>
</gene>
<evidence type="ECO:0000256" key="2">
    <source>
        <dbReference type="ARBA" id="ARBA00022737"/>
    </source>
</evidence>
<reference evidence="4 5" key="1">
    <citation type="submission" date="2024-07" db="EMBL/GenBank/DDBJ databases">
        <title>Section-level genome sequencing and comparative genomics of Aspergillus sections Usti and Cavernicolus.</title>
        <authorList>
            <consortium name="Lawrence Berkeley National Laboratory"/>
            <person name="Nybo J.L."/>
            <person name="Vesth T.C."/>
            <person name="Theobald S."/>
            <person name="Frisvad J.C."/>
            <person name="Larsen T.O."/>
            <person name="Kjaerboelling I."/>
            <person name="Rothschild-Mancinelli K."/>
            <person name="Lyhne E.K."/>
            <person name="Kogle M.E."/>
            <person name="Barry K."/>
            <person name="Clum A."/>
            <person name="Na H."/>
            <person name="Ledsgaard L."/>
            <person name="Lin J."/>
            <person name="Lipzen A."/>
            <person name="Kuo A."/>
            <person name="Riley R."/>
            <person name="Mondo S."/>
            <person name="Labutti K."/>
            <person name="Haridas S."/>
            <person name="Pangalinan J."/>
            <person name="Salamov A.A."/>
            <person name="Simmons B.A."/>
            <person name="Magnuson J.K."/>
            <person name="Chen J."/>
            <person name="Drula E."/>
            <person name="Henrissat B."/>
            <person name="Wiebenga A."/>
            <person name="Lubbers R.J."/>
            <person name="Gomes A.C."/>
            <person name="Macurrencykelacurrency M.R."/>
            <person name="Stajich J."/>
            <person name="Grigoriev I.V."/>
            <person name="Mortensen U.H."/>
            <person name="De Vries R.P."/>
            <person name="Baker S.E."/>
            <person name="Andersen M.R."/>
        </authorList>
    </citation>
    <scope>NUCLEOTIDE SEQUENCE [LARGE SCALE GENOMIC DNA]</scope>
    <source>
        <strain evidence="4 5">CBS 449.75</strain>
    </source>
</reference>
<evidence type="ECO:0008006" key="6">
    <source>
        <dbReference type="Google" id="ProtNLM"/>
    </source>
</evidence>
<proteinExistence type="predicted"/>
<comment type="caution">
    <text evidence="4">The sequence shown here is derived from an EMBL/GenBank/DDBJ whole genome shotgun (WGS) entry which is preliminary data.</text>
</comment>
<keyword evidence="1" id="KW-0853">WD repeat</keyword>
<dbReference type="InterPro" id="IPR052415">
    <property type="entry name" value="Diphthine_MTase"/>
</dbReference>
<dbReference type="SUPFAM" id="SSF50978">
    <property type="entry name" value="WD40 repeat-like"/>
    <property type="match status" value="1"/>
</dbReference>
<dbReference type="RefSeq" id="XP_070884823.1">
    <property type="nucleotide sequence ID" value="XM_071024875.1"/>
</dbReference>
<dbReference type="PANTHER" id="PTHR46042:SF1">
    <property type="entry name" value="DIPHTHINE METHYLTRANSFERASE"/>
    <property type="match status" value="1"/>
</dbReference>
<dbReference type="EMBL" id="JBFXLQ010000029">
    <property type="protein sequence ID" value="KAL2865844.1"/>
    <property type="molecule type" value="Genomic_DNA"/>
</dbReference>
<protein>
    <recommendedName>
        <fullName evidence="6">WD40 repeat-like protein</fullName>
    </recommendedName>
</protein>
<name>A0ABR4LP08_9EURO</name>
<comment type="pathway">
    <text evidence="3">Protein modification.</text>
</comment>
<dbReference type="GeneID" id="98139947"/>
<keyword evidence="5" id="KW-1185">Reference proteome</keyword>